<evidence type="ECO:0000313" key="3">
    <source>
        <dbReference type="EMBL" id="THV17489.1"/>
    </source>
</evidence>
<dbReference type="HAMAP" id="MF_00003">
    <property type="entry name" value="RbfA"/>
    <property type="match status" value="1"/>
</dbReference>
<dbReference type="InterPro" id="IPR023799">
    <property type="entry name" value="RbfA_dom_sf"/>
</dbReference>
<dbReference type="Proteomes" id="UP000309667">
    <property type="component" value="Unassembled WGS sequence"/>
</dbReference>
<protein>
    <recommendedName>
        <fullName evidence="2">Ribosome-binding factor A</fullName>
    </recommendedName>
</protein>
<dbReference type="PANTHER" id="PTHR33515:SF1">
    <property type="entry name" value="RIBOSOME-BINDING FACTOR A, CHLOROPLASTIC-RELATED"/>
    <property type="match status" value="1"/>
</dbReference>
<dbReference type="Gene3D" id="3.30.300.20">
    <property type="match status" value="1"/>
</dbReference>
<comment type="subunit">
    <text evidence="2">Monomer. Binds 30S ribosomal subunits, but not 50S ribosomal subunits or 70S ribosomes.</text>
</comment>
<accession>A0ABY2R129</accession>
<dbReference type="SUPFAM" id="SSF89919">
    <property type="entry name" value="Ribosome-binding factor A, RbfA"/>
    <property type="match status" value="1"/>
</dbReference>
<dbReference type="PANTHER" id="PTHR33515">
    <property type="entry name" value="RIBOSOME-BINDING FACTOR A, CHLOROPLASTIC-RELATED"/>
    <property type="match status" value="1"/>
</dbReference>
<proteinExistence type="inferred from homology"/>
<dbReference type="InterPro" id="IPR000238">
    <property type="entry name" value="RbfA"/>
</dbReference>
<dbReference type="RefSeq" id="WP_136557091.1">
    <property type="nucleotide sequence ID" value="NZ_STGT01000001.1"/>
</dbReference>
<keyword evidence="1 2" id="KW-0690">Ribosome biogenesis</keyword>
<dbReference type="InterPro" id="IPR020053">
    <property type="entry name" value="Ribosome-bd_factorA_CS"/>
</dbReference>
<keyword evidence="2" id="KW-0963">Cytoplasm</keyword>
<comment type="similarity">
    <text evidence="2">Belongs to the RbfA family.</text>
</comment>
<organism evidence="3 4">
    <name type="scientific">Rhizobium rhizophilum</name>
    <dbReference type="NCBI Taxonomy" id="1850373"/>
    <lineage>
        <taxon>Bacteria</taxon>
        <taxon>Pseudomonadati</taxon>
        <taxon>Pseudomonadota</taxon>
        <taxon>Alphaproteobacteria</taxon>
        <taxon>Hyphomicrobiales</taxon>
        <taxon>Rhizobiaceae</taxon>
        <taxon>Rhizobium/Agrobacterium group</taxon>
        <taxon>Rhizobium</taxon>
    </lineage>
</organism>
<dbReference type="PROSITE" id="PS01319">
    <property type="entry name" value="RBFA"/>
    <property type="match status" value="1"/>
</dbReference>
<evidence type="ECO:0000256" key="2">
    <source>
        <dbReference type="HAMAP-Rule" id="MF_00003"/>
    </source>
</evidence>
<comment type="function">
    <text evidence="2">One of several proteins that assist in the late maturation steps of the functional core of the 30S ribosomal subunit. Associates with free 30S ribosomal subunits (but not with 30S subunits that are part of 70S ribosomes or polysomes). Required for efficient processing of 16S rRNA. May interact with the 5'-terminal helix region of 16S rRNA.</text>
</comment>
<dbReference type="EMBL" id="STGT01000001">
    <property type="protein sequence ID" value="THV17489.1"/>
    <property type="molecule type" value="Genomic_DNA"/>
</dbReference>
<dbReference type="InterPro" id="IPR015946">
    <property type="entry name" value="KH_dom-like_a/b"/>
</dbReference>
<gene>
    <name evidence="2 3" type="primary">rbfA</name>
    <name evidence="3" type="ORF">E9677_05780</name>
</gene>
<evidence type="ECO:0000256" key="1">
    <source>
        <dbReference type="ARBA" id="ARBA00022517"/>
    </source>
</evidence>
<dbReference type="NCBIfam" id="TIGR00082">
    <property type="entry name" value="rbfA"/>
    <property type="match status" value="1"/>
</dbReference>
<comment type="caution">
    <text evidence="3">The sequence shown here is derived from an EMBL/GenBank/DDBJ whole genome shotgun (WGS) entry which is preliminary data.</text>
</comment>
<sequence>MTKPTSSAPSQRMLRVGEQVRAAITQVLQRGEVNDYVIEKTVISVSEVRMSPDLKMATAYVAPLGVSDHDAVIAALNKHAKFIRGRIGGQLRQMKYMPEVRFRDDTSFDNYQKIDALLRSPEVQRDLGSDEDKD</sequence>
<reference evidence="3 4" key="1">
    <citation type="submission" date="2019-04" db="EMBL/GenBank/DDBJ databases">
        <title>Genome sequence of strain 7209-2.</title>
        <authorList>
            <person name="Gao J."/>
            <person name="Sun J."/>
        </authorList>
    </citation>
    <scope>NUCLEOTIDE SEQUENCE [LARGE SCALE GENOMIC DNA]</scope>
    <source>
        <strain evidence="3 4">7209-2</strain>
    </source>
</reference>
<dbReference type="NCBIfam" id="NF001802">
    <property type="entry name" value="PRK00521.2-5"/>
    <property type="match status" value="1"/>
</dbReference>
<keyword evidence="4" id="KW-1185">Reference proteome</keyword>
<name>A0ABY2R129_9HYPH</name>
<comment type="subcellular location">
    <subcellularLocation>
        <location evidence="2">Cytoplasm</location>
    </subcellularLocation>
</comment>
<evidence type="ECO:0000313" key="4">
    <source>
        <dbReference type="Proteomes" id="UP000309667"/>
    </source>
</evidence>
<dbReference type="Pfam" id="PF02033">
    <property type="entry name" value="RBFA"/>
    <property type="match status" value="1"/>
</dbReference>